<dbReference type="InterPro" id="IPR021617">
    <property type="entry name" value="DUF3231"/>
</dbReference>
<proteinExistence type="predicted"/>
<sequence>MGIGNYGTAIAASIRRDLVVEYSRLLAEIGTFSDDGAELMIKNQWLEKIPGAVERDSLIK</sequence>
<dbReference type="Pfam" id="PF11553">
    <property type="entry name" value="DUF3231"/>
    <property type="match status" value="1"/>
</dbReference>
<evidence type="ECO:0000313" key="2">
    <source>
        <dbReference type="Proteomes" id="UP000018896"/>
    </source>
</evidence>
<reference evidence="1 2" key="1">
    <citation type="journal article" date="2014" name="Genome Announc.">
        <title>Draft Genome Sequences of Three Alkaliphilic Bacillus Strains, Bacillus wakoensis JCM 9140T, Bacillus akibai JCM 9157T, and Bacillus hemicellulosilyticus JCM 9152T.</title>
        <authorList>
            <person name="Yuki M."/>
            <person name="Oshima K."/>
            <person name="Suda W."/>
            <person name="Oshida Y."/>
            <person name="Kitamura K."/>
            <person name="Iida T."/>
            <person name="Hattori M."/>
            <person name="Ohkuma M."/>
        </authorList>
    </citation>
    <scope>NUCLEOTIDE SEQUENCE [LARGE SCALE GENOMIC DNA]</scope>
    <source>
        <strain evidence="1 2">JCM 9157</strain>
    </source>
</reference>
<name>W4QXJ9_HALA3</name>
<protein>
    <submittedName>
        <fullName evidence="1">Uncharacterized protein</fullName>
    </submittedName>
</protein>
<accession>W4QXJ9</accession>
<evidence type="ECO:0000313" key="1">
    <source>
        <dbReference type="EMBL" id="GAE36821.1"/>
    </source>
</evidence>
<gene>
    <name evidence="1" type="ORF">JCM9157_4041</name>
</gene>
<organism evidence="1 2">
    <name type="scientific">Halalkalibacter akibai (strain ATCC 43226 / DSM 21942 / CIP 109018 / JCM 9157 / 1139)</name>
    <name type="common">Bacillus akibai</name>
    <dbReference type="NCBI Taxonomy" id="1236973"/>
    <lineage>
        <taxon>Bacteria</taxon>
        <taxon>Bacillati</taxon>
        <taxon>Bacillota</taxon>
        <taxon>Bacilli</taxon>
        <taxon>Bacillales</taxon>
        <taxon>Bacillaceae</taxon>
        <taxon>Halalkalibacter</taxon>
    </lineage>
</organism>
<dbReference type="AlphaFoldDB" id="W4QXJ9"/>
<dbReference type="EMBL" id="BAUV01000044">
    <property type="protein sequence ID" value="GAE36821.1"/>
    <property type="molecule type" value="Genomic_DNA"/>
</dbReference>
<dbReference type="Gene3D" id="1.20.1260.10">
    <property type="match status" value="1"/>
</dbReference>
<dbReference type="STRING" id="1236973.JCM9157_4041"/>
<dbReference type="Proteomes" id="UP000018896">
    <property type="component" value="Unassembled WGS sequence"/>
</dbReference>
<comment type="caution">
    <text evidence="1">The sequence shown here is derived from an EMBL/GenBank/DDBJ whole genome shotgun (WGS) entry which is preliminary data.</text>
</comment>
<keyword evidence="2" id="KW-1185">Reference proteome</keyword>
<dbReference type="InterPro" id="IPR012347">
    <property type="entry name" value="Ferritin-like"/>
</dbReference>